<feature type="transmembrane region" description="Helical" evidence="16">
    <location>
        <begin position="80"/>
        <end position="98"/>
    </location>
</feature>
<feature type="transmembrane region" description="Helical" evidence="16">
    <location>
        <begin position="183"/>
        <end position="205"/>
    </location>
</feature>
<evidence type="ECO:0000256" key="1">
    <source>
        <dbReference type="ARBA" id="ARBA00000085"/>
    </source>
</evidence>
<evidence type="ECO:0000256" key="11">
    <source>
        <dbReference type="ARBA" id="ARBA00023004"/>
    </source>
</evidence>
<evidence type="ECO:0000256" key="4">
    <source>
        <dbReference type="ARBA" id="ARBA00012438"/>
    </source>
</evidence>
<evidence type="ECO:0000256" key="6">
    <source>
        <dbReference type="ARBA" id="ARBA00022485"/>
    </source>
</evidence>
<dbReference type="GO" id="GO:0051539">
    <property type="term" value="F:4 iron, 4 sulfur cluster binding"/>
    <property type="evidence" value="ECO:0007669"/>
    <property type="project" value="UniProtKB-KW"/>
</dbReference>
<comment type="catalytic activity">
    <reaction evidence="1">
        <text>ATP + protein L-histidine = ADP + protein N-phospho-L-histidine.</text>
        <dbReference type="EC" id="2.7.13.3"/>
    </reaction>
</comment>
<sequence>MGIGPAPHGHSVAGGGAGASALDAARNPAQGTQVILRVLRVSLHLGFAALLLLGVVRYSLTLGSATLGSGGPAPAWSPAVVYPVAALLAAVYLGGTAAEKRHALGASRLDPAPYARWWLAVVVVLWLVLLVFSADFAWLAFPLFFLELHLLPRGVGLLAVVCTTAALVVALFLHAAPGSSNGALVIGPGFGAAFAVVTALSYQALYREAEEQRRVAAALRAARSELAASQREAGVLSERARLAREIHDTLAQGLSSIVLMSRAAGRSLDAEELGAARERLAVVEETASSALEQAREFVRSPGASANAALPELLASLCADTERQARAAGSGLSVAFRLSGEPRDIPVELSQALLRASQASLANVLRHARADHAVLTLGFLEQELTLDVFDDGVGFRPEAPALGDGVGLGLLTSRVEALGGSLVLESAPGEGTVVAIRVPSGPAPGVVLDAPADHAPTDTEVLP</sequence>
<keyword evidence="16" id="KW-0812">Transmembrane</keyword>
<evidence type="ECO:0000256" key="13">
    <source>
        <dbReference type="ARBA" id="ARBA00023014"/>
    </source>
</evidence>
<keyword evidence="9" id="KW-0479">Metal-binding</keyword>
<keyword evidence="7" id="KW-0963">Cytoplasm</keyword>
<comment type="cofactor">
    <cofactor evidence="2">
        <name>[4Fe-4S] cluster</name>
        <dbReference type="ChEBI" id="CHEBI:49883"/>
    </cofactor>
</comment>
<evidence type="ECO:0000313" key="18">
    <source>
        <dbReference type="EMBL" id="SEB60843.1"/>
    </source>
</evidence>
<dbReference type="PROSITE" id="PS50109">
    <property type="entry name" value="HIS_KIN"/>
    <property type="match status" value="1"/>
</dbReference>
<accession>A0A1H4KR24</accession>
<protein>
    <recommendedName>
        <fullName evidence="5">Oxygen sensor histidine kinase NreB</fullName>
        <ecNumber evidence="4">2.7.13.3</ecNumber>
    </recommendedName>
    <alternativeName>
        <fullName evidence="15">Nitrogen regulation protein B</fullName>
    </alternativeName>
</protein>
<evidence type="ECO:0000256" key="15">
    <source>
        <dbReference type="ARBA" id="ARBA00030800"/>
    </source>
</evidence>
<feature type="domain" description="Histidine kinase" evidence="17">
    <location>
        <begin position="360"/>
        <end position="441"/>
    </location>
</feature>
<dbReference type="EMBL" id="FNSN01000003">
    <property type="protein sequence ID" value="SEB60843.1"/>
    <property type="molecule type" value="Genomic_DNA"/>
</dbReference>
<feature type="transmembrane region" description="Helical" evidence="16">
    <location>
        <begin position="157"/>
        <end position="176"/>
    </location>
</feature>
<keyword evidence="10 18" id="KW-0418">Kinase</keyword>
<reference evidence="18 19" key="1">
    <citation type="submission" date="2016-10" db="EMBL/GenBank/DDBJ databases">
        <authorList>
            <person name="de Groot N.N."/>
        </authorList>
    </citation>
    <scope>NUCLEOTIDE SEQUENCE [LARGE SCALE GENOMIC DNA]</scope>
    <source>
        <strain evidence="18 19">DSM 10495</strain>
    </source>
</reference>
<dbReference type="InterPro" id="IPR036890">
    <property type="entry name" value="HATPase_C_sf"/>
</dbReference>
<evidence type="ECO:0000259" key="17">
    <source>
        <dbReference type="PROSITE" id="PS50109"/>
    </source>
</evidence>
<keyword evidence="19" id="KW-1185">Reference proteome</keyword>
<dbReference type="InterPro" id="IPR005467">
    <property type="entry name" value="His_kinase_dom"/>
</dbReference>
<dbReference type="Gene3D" id="1.20.5.1930">
    <property type="match status" value="1"/>
</dbReference>
<evidence type="ECO:0000256" key="10">
    <source>
        <dbReference type="ARBA" id="ARBA00022777"/>
    </source>
</evidence>
<dbReference type="PANTHER" id="PTHR24421">
    <property type="entry name" value="NITRATE/NITRITE SENSOR PROTEIN NARX-RELATED"/>
    <property type="match status" value="1"/>
</dbReference>
<keyword evidence="8" id="KW-0808">Transferase</keyword>
<dbReference type="GO" id="GO:0005737">
    <property type="term" value="C:cytoplasm"/>
    <property type="evidence" value="ECO:0007669"/>
    <property type="project" value="UniProtKB-SubCell"/>
</dbReference>
<evidence type="ECO:0000256" key="14">
    <source>
        <dbReference type="ARBA" id="ARBA00024827"/>
    </source>
</evidence>
<dbReference type="GO" id="GO:0046872">
    <property type="term" value="F:metal ion binding"/>
    <property type="evidence" value="ECO:0007669"/>
    <property type="project" value="UniProtKB-KW"/>
</dbReference>
<evidence type="ECO:0000256" key="5">
    <source>
        <dbReference type="ARBA" id="ARBA00017322"/>
    </source>
</evidence>
<dbReference type="PRINTS" id="PR00344">
    <property type="entry name" value="BCTRLSENSOR"/>
</dbReference>
<gene>
    <name evidence="18" type="ORF">SAMN04489745_0759</name>
</gene>
<dbReference type="Proteomes" id="UP000182652">
    <property type="component" value="Unassembled WGS sequence"/>
</dbReference>
<dbReference type="PIRSF" id="PIRSF037434">
    <property type="entry name" value="STHK_ChrS"/>
    <property type="match status" value="1"/>
</dbReference>
<dbReference type="InterPro" id="IPR050482">
    <property type="entry name" value="Sensor_HK_TwoCompSys"/>
</dbReference>
<keyword evidence="11" id="KW-0408">Iron</keyword>
<evidence type="ECO:0000313" key="19">
    <source>
        <dbReference type="Proteomes" id="UP000182652"/>
    </source>
</evidence>
<evidence type="ECO:0000256" key="8">
    <source>
        <dbReference type="ARBA" id="ARBA00022679"/>
    </source>
</evidence>
<feature type="transmembrane region" description="Helical" evidence="16">
    <location>
        <begin position="41"/>
        <end position="60"/>
    </location>
</feature>
<dbReference type="GO" id="GO:0046983">
    <property type="term" value="F:protein dimerization activity"/>
    <property type="evidence" value="ECO:0007669"/>
    <property type="project" value="InterPro"/>
</dbReference>
<evidence type="ECO:0000256" key="2">
    <source>
        <dbReference type="ARBA" id="ARBA00001966"/>
    </source>
</evidence>
<proteinExistence type="predicted"/>
<evidence type="ECO:0000256" key="9">
    <source>
        <dbReference type="ARBA" id="ARBA00022723"/>
    </source>
</evidence>
<keyword evidence="6" id="KW-0004">4Fe-4S</keyword>
<dbReference type="PANTHER" id="PTHR24421:SF62">
    <property type="entry name" value="SENSORY TRANSDUCTION HISTIDINE KINASE"/>
    <property type="match status" value="1"/>
</dbReference>
<keyword evidence="16" id="KW-0472">Membrane</keyword>
<comment type="subcellular location">
    <subcellularLocation>
        <location evidence="3">Cytoplasm</location>
    </subcellularLocation>
</comment>
<feature type="transmembrane region" description="Helical" evidence="16">
    <location>
        <begin position="118"/>
        <end position="145"/>
    </location>
</feature>
<comment type="function">
    <text evidence="14">Member of the two-component regulatory system NreB/NreC involved in the control of dissimilatory nitrate/nitrite reduction in response to oxygen. NreB functions as a direct oxygen sensor histidine kinase which is autophosphorylated, in the absence of oxygen, probably at the conserved histidine residue, and transfers its phosphate group probably to a conserved aspartate residue of NreC. NreB/NreC activates the expression of the nitrate (narGHJI) and nitrite (nir) reductase operons, as well as the putative nitrate transporter gene narT.</text>
</comment>
<dbReference type="CDD" id="cd16917">
    <property type="entry name" value="HATPase_UhpB-NarQ-NarX-like"/>
    <property type="match status" value="1"/>
</dbReference>
<dbReference type="InterPro" id="IPR011712">
    <property type="entry name" value="Sig_transdc_His_kin_sub3_dim/P"/>
</dbReference>
<dbReference type="InterPro" id="IPR017205">
    <property type="entry name" value="Sig_transdc_His_kinase_ChrS"/>
</dbReference>
<dbReference type="RefSeq" id="WP_082724269.1">
    <property type="nucleotide sequence ID" value="NZ_FNSN01000003.1"/>
</dbReference>
<dbReference type="AlphaFoldDB" id="A0A1H4KR24"/>
<evidence type="ECO:0000256" key="7">
    <source>
        <dbReference type="ARBA" id="ARBA00022490"/>
    </source>
</evidence>
<dbReference type="GO" id="GO:0000155">
    <property type="term" value="F:phosphorelay sensor kinase activity"/>
    <property type="evidence" value="ECO:0007669"/>
    <property type="project" value="InterPro"/>
</dbReference>
<dbReference type="Gene3D" id="3.30.565.10">
    <property type="entry name" value="Histidine kinase-like ATPase, C-terminal domain"/>
    <property type="match status" value="1"/>
</dbReference>
<dbReference type="InterPro" id="IPR004358">
    <property type="entry name" value="Sig_transdc_His_kin-like_C"/>
</dbReference>
<dbReference type="Pfam" id="PF02518">
    <property type="entry name" value="HATPase_c"/>
    <property type="match status" value="1"/>
</dbReference>
<keyword evidence="12" id="KW-0902">Two-component regulatory system</keyword>
<dbReference type="GO" id="GO:0016020">
    <property type="term" value="C:membrane"/>
    <property type="evidence" value="ECO:0007669"/>
    <property type="project" value="InterPro"/>
</dbReference>
<keyword evidence="13" id="KW-0411">Iron-sulfur</keyword>
<dbReference type="InterPro" id="IPR003594">
    <property type="entry name" value="HATPase_dom"/>
</dbReference>
<organism evidence="18 19">
    <name type="scientific">Arthrobacter woluwensis</name>
    <dbReference type="NCBI Taxonomy" id="156980"/>
    <lineage>
        <taxon>Bacteria</taxon>
        <taxon>Bacillati</taxon>
        <taxon>Actinomycetota</taxon>
        <taxon>Actinomycetes</taxon>
        <taxon>Micrococcales</taxon>
        <taxon>Micrococcaceae</taxon>
        <taxon>Arthrobacter</taxon>
    </lineage>
</organism>
<evidence type="ECO:0000256" key="16">
    <source>
        <dbReference type="SAM" id="Phobius"/>
    </source>
</evidence>
<evidence type="ECO:0000256" key="12">
    <source>
        <dbReference type="ARBA" id="ARBA00023012"/>
    </source>
</evidence>
<dbReference type="STRING" id="156980.SAMN04489745_0759"/>
<dbReference type="SUPFAM" id="SSF55874">
    <property type="entry name" value="ATPase domain of HSP90 chaperone/DNA topoisomerase II/histidine kinase"/>
    <property type="match status" value="1"/>
</dbReference>
<keyword evidence="16" id="KW-1133">Transmembrane helix</keyword>
<name>A0A1H4KR24_9MICC</name>
<evidence type="ECO:0000256" key="3">
    <source>
        <dbReference type="ARBA" id="ARBA00004496"/>
    </source>
</evidence>
<dbReference type="EC" id="2.7.13.3" evidence="4"/>
<dbReference type="Pfam" id="PF07730">
    <property type="entry name" value="HisKA_3"/>
    <property type="match status" value="1"/>
</dbReference>